<proteinExistence type="predicted"/>
<keyword evidence="3" id="KW-1185">Reference proteome</keyword>
<accession>A0A6A6HWJ6</accession>
<sequence>MRTTLPRELRDIVYEFLWWNETGDLRFWTLQNILFAPDCIEKPCQCLRNRKIPTFVNPAFVGPEIALEAVESFYKVFVGLPGFPMALVRCLENIKSLVCNDVFHVGLDPATVLREARLEIHVEDYVTLGPPYTHQDSLKEYFEPLLRVVKKSGFQLKINLTQRHIRLNVLAEFLPVLQPIKQAFDAEGAHVTIKFQYDGDADVQWNLNEAVAAPSGNWKEDLIDYLESEPDFPGHHRDYLDENNSDYDPDEYCGSSDDPDEDDSEVGWDSEFADFCPCGCGRMLDEDDLDVYF</sequence>
<protein>
    <submittedName>
        <fullName evidence="2">Uncharacterized protein</fullName>
    </submittedName>
</protein>
<dbReference type="GeneID" id="54573464"/>
<evidence type="ECO:0000256" key="1">
    <source>
        <dbReference type="SAM" id="MobiDB-lite"/>
    </source>
</evidence>
<dbReference type="RefSeq" id="XP_033677460.1">
    <property type="nucleotide sequence ID" value="XM_033820134.1"/>
</dbReference>
<feature type="region of interest" description="Disordered" evidence="1">
    <location>
        <begin position="234"/>
        <end position="267"/>
    </location>
</feature>
<dbReference type="Proteomes" id="UP000800094">
    <property type="component" value="Unassembled WGS sequence"/>
</dbReference>
<dbReference type="OrthoDB" id="3763466at2759"/>
<dbReference type="AlphaFoldDB" id="A0A6A6HWJ6"/>
<dbReference type="EMBL" id="ML987208">
    <property type="protein sequence ID" value="KAF2242456.1"/>
    <property type="molecule type" value="Genomic_DNA"/>
</dbReference>
<evidence type="ECO:0000313" key="3">
    <source>
        <dbReference type="Proteomes" id="UP000800094"/>
    </source>
</evidence>
<gene>
    <name evidence="2" type="ORF">BU26DRAFT_161361</name>
</gene>
<name>A0A6A6HWJ6_9PLEO</name>
<organism evidence="2 3">
    <name type="scientific">Trematosphaeria pertusa</name>
    <dbReference type="NCBI Taxonomy" id="390896"/>
    <lineage>
        <taxon>Eukaryota</taxon>
        <taxon>Fungi</taxon>
        <taxon>Dikarya</taxon>
        <taxon>Ascomycota</taxon>
        <taxon>Pezizomycotina</taxon>
        <taxon>Dothideomycetes</taxon>
        <taxon>Pleosporomycetidae</taxon>
        <taxon>Pleosporales</taxon>
        <taxon>Massarineae</taxon>
        <taxon>Trematosphaeriaceae</taxon>
        <taxon>Trematosphaeria</taxon>
    </lineage>
</organism>
<reference evidence="2" key="1">
    <citation type="journal article" date="2020" name="Stud. Mycol.">
        <title>101 Dothideomycetes genomes: a test case for predicting lifestyles and emergence of pathogens.</title>
        <authorList>
            <person name="Haridas S."/>
            <person name="Albert R."/>
            <person name="Binder M."/>
            <person name="Bloem J."/>
            <person name="Labutti K."/>
            <person name="Salamov A."/>
            <person name="Andreopoulos B."/>
            <person name="Baker S."/>
            <person name="Barry K."/>
            <person name="Bills G."/>
            <person name="Bluhm B."/>
            <person name="Cannon C."/>
            <person name="Castanera R."/>
            <person name="Culley D."/>
            <person name="Daum C."/>
            <person name="Ezra D."/>
            <person name="Gonzalez J."/>
            <person name="Henrissat B."/>
            <person name="Kuo A."/>
            <person name="Liang C."/>
            <person name="Lipzen A."/>
            <person name="Lutzoni F."/>
            <person name="Magnuson J."/>
            <person name="Mondo S."/>
            <person name="Nolan M."/>
            <person name="Ohm R."/>
            <person name="Pangilinan J."/>
            <person name="Park H.-J."/>
            <person name="Ramirez L."/>
            <person name="Alfaro M."/>
            <person name="Sun H."/>
            <person name="Tritt A."/>
            <person name="Yoshinaga Y."/>
            <person name="Zwiers L.-H."/>
            <person name="Turgeon B."/>
            <person name="Goodwin S."/>
            <person name="Spatafora J."/>
            <person name="Crous P."/>
            <person name="Grigoriev I."/>
        </authorList>
    </citation>
    <scope>NUCLEOTIDE SEQUENCE</scope>
    <source>
        <strain evidence="2">CBS 122368</strain>
    </source>
</reference>
<evidence type="ECO:0000313" key="2">
    <source>
        <dbReference type="EMBL" id="KAF2242456.1"/>
    </source>
</evidence>
<feature type="compositionally biased region" description="Acidic residues" evidence="1">
    <location>
        <begin position="241"/>
        <end position="267"/>
    </location>
</feature>